<sequence length="60" mass="7121">MYTATDTVRTQRHCMYTPLGTSFWHLNCRIYPMLNQWKPIGYVVEDASRFFRPTGGSRVY</sequence>
<reference evidence="1 2" key="1">
    <citation type="submission" date="2014-04" db="EMBL/GenBank/DDBJ databases">
        <authorList>
            <consortium name="DOE Joint Genome Institute"/>
            <person name="Kuo A."/>
            <person name="Kohler A."/>
            <person name="Costa M.D."/>
            <person name="Nagy L.G."/>
            <person name="Floudas D."/>
            <person name="Copeland A."/>
            <person name="Barry K.W."/>
            <person name="Cichocki N."/>
            <person name="Veneault-Fourrey C."/>
            <person name="LaButti K."/>
            <person name="Lindquist E.A."/>
            <person name="Lipzen A."/>
            <person name="Lundell T."/>
            <person name="Morin E."/>
            <person name="Murat C."/>
            <person name="Sun H."/>
            <person name="Tunlid A."/>
            <person name="Henrissat B."/>
            <person name="Grigoriev I.V."/>
            <person name="Hibbett D.S."/>
            <person name="Martin F."/>
            <person name="Nordberg H.P."/>
            <person name="Cantor M.N."/>
            <person name="Hua S.X."/>
        </authorList>
    </citation>
    <scope>NUCLEOTIDE SEQUENCE [LARGE SCALE GENOMIC DNA]</scope>
    <source>
        <strain evidence="1 2">441</strain>
    </source>
</reference>
<name>A0A0C9Z2L6_9AGAM</name>
<organism evidence="1 2">
    <name type="scientific">Pisolithus microcarpus 441</name>
    <dbReference type="NCBI Taxonomy" id="765257"/>
    <lineage>
        <taxon>Eukaryota</taxon>
        <taxon>Fungi</taxon>
        <taxon>Dikarya</taxon>
        <taxon>Basidiomycota</taxon>
        <taxon>Agaricomycotina</taxon>
        <taxon>Agaricomycetes</taxon>
        <taxon>Agaricomycetidae</taxon>
        <taxon>Boletales</taxon>
        <taxon>Sclerodermatineae</taxon>
        <taxon>Pisolithaceae</taxon>
        <taxon>Pisolithus</taxon>
    </lineage>
</organism>
<gene>
    <name evidence="1" type="ORF">PISMIDRAFT_679559</name>
</gene>
<protein>
    <submittedName>
        <fullName evidence="1">Uncharacterized protein</fullName>
    </submittedName>
</protein>
<keyword evidence="2" id="KW-1185">Reference proteome</keyword>
<evidence type="ECO:0000313" key="1">
    <source>
        <dbReference type="EMBL" id="KIK23281.1"/>
    </source>
</evidence>
<dbReference type="Proteomes" id="UP000054018">
    <property type="component" value="Unassembled WGS sequence"/>
</dbReference>
<dbReference type="EMBL" id="KN833728">
    <property type="protein sequence ID" value="KIK23281.1"/>
    <property type="molecule type" value="Genomic_DNA"/>
</dbReference>
<evidence type="ECO:0000313" key="2">
    <source>
        <dbReference type="Proteomes" id="UP000054018"/>
    </source>
</evidence>
<accession>A0A0C9Z2L6</accession>
<proteinExistence type="predicted"/>
<reference evidence="2" key="2">
    <citation type="submission" date="2015-01" db="EMBL/GenBank/DDBJ databases">
        <title>Evolutionary Origins and Diversification of the Mycorrhizal Mutualists.</title>
        <authorList>
            <consortium name="DOE Joint Genome Institute"/>
            <consortium name="Mycorrhizal Genomics Consortium"/>
            <person name="Kohler A."/>
            <person name="Kuo A."/>
            <person name="Nagy L.G."/>
            <person name="Floudas D."/>
            <person name="Copeland A."/>
            <person name="Barry K.W."/>
            <person name="Cichocki N."/>
            <person name="Veneault-Fourrey C."/>
            <person name="LaButti K."/>
            <person name="Lindquist E.A."/>
            <person name="Lipzen A."/>
            <person name="Lundell T."/>
            <person name="Morin E."/>
            <person name="Murat C."/>
            <person name="Riley R."/>
            <person name="Ohm R."/>
            <person name="Sun H."/>
            <person name="Tunlid A."/>
            <person name="Henrissat B."/>
            <person name="Grigoriev I.V."/>
            <person name="Hibbett D.S."/>
            <person name="Martin F."/>
        </authorList>
    </citation>
    <scope>NUCLEOTIDE SEQUENCE [LARGE SCALE GENOMIC DNA]</scope>
    <source>
        <strain evidence="2">441</strain>
    </source>
</reference>
<dbReference type="AlphaFoldDB" id="A0A0C9Z2L6"/>
<dbReference type="HOGENOM" id="CLU_2942689_0_0_1"/>